<reference evidence="2 3" key="1">
    <citation type="submission" date="2018-01" db="EMBL/GenBank/DDBJ databases">
        <title>Complete genome sequence of Streptomyces lunaelactis MM109T, a Ferroverdin A producer isolated from cave moonmilk deposits.</title>
        <authorList>
            <person name="Naome A."/>
            <person name="Martinet L."/>
            <person name="Maciejewska M."/>
            <person name="Anderssen S."/>
            <person name="Adam D."/>
            <person name="Tenconi E."/>
            <person name="Deflandre B."/>
            <person name="Arguelles-Arias A."/>
            <person name="Calusinska M."/>
            <person name="Copieters W."/>
            <person name="Karim L."/>
            <person name="Hanikenne M."/>
            <person name="Baurain D."/>
            <person name="van Wezel G."/>
            <person name="Smargiasso N."/>
            <person name="de Pauw E."/>
            <person name="Delfosse P."/>
            <person name="Rigali S."/>
        </authorList>
    </citation>
    <scope>NUCLEOTIDE SEQUENCE [LARGE SCALE GENOMIC DNA]</scope>
    <source>
        <strain evidence="2 3">MM109</strain>
    </source>
</reference>
<gene>
    <name evidence="2" type="ORF">SLUN_34715</name>
</gene>
<evidence type="ECO:0000256" key="1">
    <source>
        <dbReference type="SAM" id="MobiDB-lite"/>
    </source>
</evidence>
<organism evidence="2 3">
    <name type="scientific">Streptomyces lunaelactis</name>
    <dbReference type="NCBI Taxonomy" id="1535768"/>
    <lineage>
        <taxon>Bacteria</taxon>
        <taxon>Bacillati</taxon>
        <taxon>Actinomycetota</taxon>
        <taxon>Actinomycetes</taxon>
        <taxon>Kitasatosporales</taxon>
        <taxon>Streptomycetaceae</taxon>
        <taxon>Streptomyces</taxon>
    </lineage>
</organism>
<keyword evidence="3" id="KW-1185">Reference proteome</keyword>
<dbReference type="EMBL" id="CP026304">
    <property type="protein sequence ID" value="AVZ76601.1"/>
    <property type="molecule type" value="Genomic_DNA"/>
</dbReference>
<evidence type="ECO:0000313" key="3">
    <source>
        <dbReference type="Proteomes" id="UP000244201"/>
    </source>
</evidence>
<evidence type="ECO:0008006" key="4">
    <source>
        <dbReference type="Google" id="ProtNLM"/>
    </source>
</evidence>
<dbReference type="AlphaFoldDB" id="A0A2R4TBZ5"/>
<accession>A0A2R4TBZ5</accession>
<sequence>MSASDFTTGGGTGGETISKDRLSYWSGPMVSKTGQGTWPPGQPTSANAQSLNVARVAFSYTGSMGNTSVIFQPTLVMSVPASAVVGTYTGTVTHSVA</sequence>
<feature type="region of interest" description="Disordered" evidence="1">
    <location>
        <begin position="1"/>
        <end position="22"/>
    </location>
</feature>
<dbReference type="KEGG" id="slk:SLUN_34715"/>
<protein>
    <recommendedName>
        <fullName evidence="4">WxL domain-containing protein</fullName>
    </recommendedName>
</protein>
<proteinExistence type="predicted"/>
<name>A0A2R4TBZ5_9ACTN</name>
<dbReference type="Proteomes" id="UP000244201">
    <property type="component" value="Chromosome"/>
</dbReference>
<evidence type="ECO:0000313" key="2">
    <source>
        <dbReference type="EMBL" id="AVZ76601.1"/>
    </source>
</evidence>